<keyword evidence="3" id="KW-1185">Reference proteome</keyword>
<accession>A0ABW7N3A3</accession>
<keyword evidence="2" id="KW-0808">Transferase</keyword>
<keyword evidence="2" id="KW-0328">Glycosyltransferase</keyword>
<reference evidence="2 3" key="1">
    <citation type="submission" date="2024-02" db="EMBL/GenBank/DDBJ databases">
        <title>A Gaetbulibacter species isolated from tidal flats and genomic insights of their niches.</title>
        <authorList>
            <person name="Ye Y."/>
        </authorList>
    </citation>
    <scope>NUCLEOTIDE SEQUENCE [LARGE SCALE GENOMIC DNA]</scope>
    <source>
        <strain evidence="2 3">KYW382</strain>
    </source>
</reference>
<evidence type="ECO:0000313" key="3">
    <source>
        <dbReference type="Proteomes" id="UP001610100"/>
    </source>
</evidence>
<dbReference type="CDD" id="cd00761">
    <property type="entry name" value="Glyco_tranf_GTA_type"/>
    <property type="match status" value="1"/>
</dbReference>
<dbReference type="RefSeq" id="WP_344741873.1">
    <property type="nucleotide sequence ID" value="NZ_BAABAY010000006.1"/>
</dbReference>
<protein>
    <submittedName>
        <fullName evidence="2">Glycosyltransferase</fullName>
        <ecNumber evidence="2">2.4.-.-</ecNumber>
    </submittedName>
</protein>
<name>A0ABW7N3A3_9FLAO</name>
<comment type="caution">
    <text evidence="2">The sequence shown here is derived from an EMBL/GenBank/DDBJ whole genome shotgun (WGS) entry which is preliminary data.</text>
</comment>
<proteinExistence type="predicted"/>
<dbReference type="Gene3D" id="3.90.550.10">
    <property type="entry name" value="Spore Coat Polysaccharide Biosynthesis Protein SpsA, Chain A"/>
    <property type="match status" value="1"/>
</dbReference>
<dbReference type="SUPFAM" id="SSF53448">
    <property type="entry name" value="Nucleotide-diphospho-sugar transferases"/>
    <property type="match status" value="1"/>
</dbReference>
<dbReference type="GO" id="GO:0016757">
    <property type="term" value="F:glycosyltransferase activity"/>
    <property type="evidence" value="ECO:0007669"/>
    <property type="project" value="UniProtKB-KW"/>
</dbReference>
<dbReference type="PANTHER" id="PTHR22916">
    <property type="entry name" value="GLYCOSYLTRANSFERASE"/>
    <property type="match status" value="1"/>
</dbReference>
<organism evidence="2 3">
    <name type="scientific">Gaetbulibacter aestuarii</name>
    <dbReference type="NCBI Taxonomy" id="1502358"/>
    <lineage>
        <taxon>Bacteria</taxon>
        <taxon>Pseudomonadati</taxon>
        <taxon>Bacteroidota</taxon>
        <taxon>Flavobacteriia</taxon>
        <taxon>Flavobacteriales</taxon>
        <taxon>Flavobacteriaceae</taxon>
        <taxon>Gaetbulibacter</taxon>
    </lineage>
</organism>
<sequence length="333" mass="39101">MIKLSVIIPIYNVEEYIVNCIQSVYNQNLDDNEFEIILVDDESPDNSLQLAKSVTRSFNNVKIISQKNKGLGGARNTGIKLAEGRYVLFLDSDDWYLKNSLDYILAIALKNDTEILEFGAQLIDTNKKLIKRFQPDNRTESVIEGIDYKKSANSINSACNKLYNREFLINNDLWFSEKIYAEDLEFNTRAFFLSKRVMSTNYIVASFLQQPNSITRSKDQAKKDKYISDLISILLKIKTFRLKHELITVEKHNFYFNEKMTSICIGIFQELFKNNASYGTIKIIQQKLIKEDIYYTNHKILNRKRNIFRKYVVGYNFLLFRLFLFQYGIKKKF</sequence>
<dbReference type="InterPro" id="IPR029044">
    <property type="entry name" value="Nucleotide-diphossugar_trans"/>
</dbReference>
<dbReference type="Proteomes" id="UP001610100">
    <property type="component" value="Unassembled WGS sequence"/>
</dbReference>
<dbReference type="EC" id="2.4.-.-" evidence="2"/>
<dbReference type="Pfam" id="PF00535">
    <property type="entry name" value="Glycos_transf_2"/>
    <property type="match status" value="1"/>
</dbReference>
<evidence type="ECO:0000313" key="2">
    <source>
        <dbReference type="EMBL" id="MFH6772693.1"/>
    </source>
</evidence>
<gene>
    <name evidence="2" type="ORF">V8G58_12190</name>
</gene>
<evidence type="ECO:0000259" key="1">
    <source>
        <dbReference type="Pfam" id="PF00535"/>
    </source>
</evidence>
<feature type="domain" description="Glycosyltransferase 2-like" evidence="1">
    <location>
        <begin position="5"/>
        <end position="168"/>
    </location>
</feature>
<dbReference type="PANTHER" id="PTHR22916:SF3">
    <property type="entry name" value="UDP-GLCNAC:BETAGAL BETA-1,3-N-ACETYLGLUCOSAMINYLTRANSFERASE-LIKE PROTEIN 1"/>
    <property type="match status" value="1"/>
</dbReference>
<dbReference type="InterPro" id="IPR001173">
    <property type="entry name" value="Glyco_trans_2-like"/>
</dbReference>
<dbReference type="EMBL" id="JBAWKB010000004">
    <property type="protein sequence ID" value="MFH6772693.1"/>
    <property type="molecule type" value="Genomic_DNA"/>
</dbReference>